<dbReference type="AlphaFoldDB" id="A0AAV5W8E4"/>
<feature type="non-terminal residue" evidence="1">
    <location>
        <position position="1"/>
    </location>
</feature>
<keyword evidence="2" id="KW-1185">Reference proteome</keyword>
<comment type="caution">
    <text evidence="1">The sequence shown here is derived from an EMBL/GenBank/DDBJ whole genome shotgun (WGS) entry which is preliminary data.</text>
</comment>
<reference evidence="1" key="1">
    <citation type="submission" date="2023-10" db="EMBL/GenBank/DDBJ databases">
        <title>Genome assembly of Pristionchus species.</title>
        <authorList>
            <person name="Yoshida K."/>
            <person name="Sommer R.J."/>
        </authorList>
    </citation>
    <scope>NUCLEOTIDE SEQUENCE</scope>
    <source>
        <strain evidence="1">RS5133</strain>
    </source>
</reference>
<proteinExistence type="predicted"/>
<dbReference type="EMBL" id="BTSY01000005">
    <property type="protein sequence ID" value="GMT27813.1"/>
    <property type="molecule type" value="Genomic_DNA"/>
</dbReference>
<dbReference type="Proteomes" id="UP001432322">
    <property type="component" value="Unassembled WGS sequence"/>
</dbReference>
<sequence>LQLIAGEPSEFEYLPTMFNSLISFLDMDVLLFPKEEQDRIMENADDYLLYVTRNRAIFKVIDSNSVRFKARNLTKAEIKTEIESNRNKLMKNWDEGFEDPFEEMIEDWKMTGVYEAWNTNHREN</sequence>
<organism evidence="1 2">
    <name type="scientific">Pristionchus fissidentatus</name>
    <dbReference type="NCBI Taxonomy" id="1538716"/>
    <lineage>
        <taxon>Eukaryota</taxon>
        <taxon>Metazoa</taxon>
        <taxon>Ecdysozoa</taxon>
        <taxon>Nematoda</taxon>
        <taxon>Chromadorea</taxon>
        <taxon>Rhabditida</taxon>
        <taxon>Rhabditina</taxon>
        <taxon>Diplogasteromorpha</taxon>
        <taxon>Diplogasteroidea</taxon>
        <taxon>Neodiplogasteridae</taxon>
        <taxon>Pristionchus</taxon>
    </lineage>
</organism>
<protein>
    <submittedName>
        <fullName evidence="1">Uncharacterized protein</fullName>
    </submittedName>
</protein>
<feature type="non-terminal residue" evidence="1">
    <location>
        <position position="124"/>
    </location>
</feature>
<gene>
    <name evidence="1" type="ORF">PFISCL1PPCAC_19110</name>
</gene>
<evidence type="ECO:0000313" key="1">
    <source>
        <dbReference type="EMBL" id="GMT27813.1"/>
    </source>
</evidence>
<evidence type="ECO:0000313" key="2">
    <source>
        <dbReference type="Proteomes" id="UP001432322"/>
    </source>
</evidence>
<name>A0AAV5W8E4_9BILA</name>
<accession>A0AAV5W8E4</accession>